<name>A0A2U3AA60_9BACL</name>
<dbReference type="Proteomes" id="UP000254330">
    <property type="component" value="Unassembled WGS sequence"/>
</dbReference>
<reference evidence="1 3" key="1">
    <citation type="submission" date="2018-06" db="EMBL/GenBank/DDBJ databases">
        <authorList>
            <consortium name="Pathogen Informatics"/>
            <person name="Doyle S."/>
        </authorList>
    </citation>
    <scope>NUCLEOTIDE SEQUENCE [LARGE SCALE GENOMIC DNA]</scope>
    <source>
        <strain evidence="1 3">NCTC10597</strain>
    </source>
</reference>
<comment type="caution">
    <text evidence="1">The sequence shown here is derived from an EMBL/GenBank/DDBJ whole genome shotgun (WGS) entry which is preliminary data.</text>
</comment>
<evidence type="ECO:0000313" key="3">
    <source>
        <dbReference type="Proteomes" id="UP000254330"/>
    </source>
</evidence>
<proteinExistence type="predicted"/>
<sequence length="145" mass="15924">MMIKNIIRTIGIAIFIAGATLSLANMKVESTKINQSTVSQTEQIKKLKADNNLLKDDIAALQQKASIAETPKNKGPIRYTLEVKSGMGTSEVSKLLAKERIIKDANVFEAYIINEGKSSALQLGKSELTDSMSQEEILNTIIKRK</sequence>
<evidence type="ECO:0000313" key="4">
    <source>
        <dbReference type="Proteomes" id="UP000294641"/>
    </source>
</evidence>
<dbReference type="AlphaFoldDB" id="A0A2U3AA60"/>
<dbReference type="EMBL" id="UGNP01000001">
    <property type="protein sequence ID" value="STX10013.1"/>
    <property type="molecule type" value="Genomic_DNA"/>
</dbReference>
<dbReference type="Proteomes" id="UP000294641">
    <property type="component" value="Unassembled WGS sequence"/>
</dbReference>
<keyword evidence="4" id="KW-1185">Reference proteome</keyword>
<dbReference type="EMBL" id="SNZG01000038">
    <property type="protein sequence ID" value="TDR34501.1"/>
    <property type="molecule type" value="Genomic_DNA"/>
</dbReference>
<dbReference type="OrthoDB" id="2456724at2"/>
<reference evidence="2 4" key="2">
    <citation type="submission" date="2019-03" db="EMBL/GenBank/DDBJ databases">
        <title>Genomic Encyclopedia of Type Strains, Phase IV (KMG-IV): sequencing the most valuable type-strain genomes for metagenomic binning, comparative biology and taxonomic classification.</title>
        <authorList>
            <person name="Goeker M."/>
        </authorList>
    </citation>
    <scope>NUCLEOTIDE SEQUENCE [LARGE SCALE GENOMIC DNA]</scope>
    <source>
        <strain evidence="2 4">DSM 20580</strain>
    </source>
</reference>
<organism evidence="1 3">
    <name type="scientific">Kurthia zopfii</name>
    <dbReference type="NCBI Taxonomy" id="1650"/>
    <lineage>
        <taxon>Bacteria</taxon>
        <taxon>Bacillati</taxon>
        <taxon>Bacillota</taxon>
        <taxon>Bacilli</taxon>
        <taxon>Bacillales</taxon>
        <taxon>Caryophanaceae</taxon>
        <taxon>Kurthia</taxon>
    </lineage>
</organism>
<accession>A0A2U3AA60</accession>
<evidence type="ECO:0000313" key="1">
    <source>
        <dbReference type="EMBL" id="STX10013.1"/>
    </source>
</evidence>
<dbReference type="Gene3D" id="3.30.1490.480">
    <property type="entry name" value="Endolytic murein transglycosylase"/>
    <property type="match status" value="1"/>
</dbReference>
<evidence type="ECO:0000313" key="2">
    <source>
        <dbReference type="EMBL" id="TDR34501.1"/>
    </source>
</evidence>
<gene>
    <name evidence="2" type="ORF">DFR61_1381</name>
    <name evidence="1" type="ORF">NCTC10597_01722</name>
</gene>
<protein>
    <submittedName>
        <fullName evidence="1 2">YceG-like family</fullName>
    </submittedName>
</protein>
<dbReference type="RefSeq" id="WP_109350537.1">
    <property type="nucleotide sequence ID" value="NZ_BJUE01000039.1"/>
</dbReference>